<gene>
    <name evidence="2" type="ORF">EI77_01220</name>
</gene>
<protein>
    <recommendedName>
        <fullName evidence="4">Concanavalin A-like lectin/glucanase superfamily protein</fullName>
    </recommendedName>
</protein>
<sequence>MTRRLLPLMSLLLLPCHVQADEATAKEYQQRVETVRQLSGFVALWDFVLRDPATGQFMAHQPLGSSHDFRLEAANYVHDYWGQGRPATYEDFPLLGRGPFGQAVRFLNETDETFRPCLLVPRERLHDTGLDVKGPGGSVSMVAWVVRESGNHAIAGIWHEGTDLHSQKGPILRVEQGRRQYGIFAGLGAKSGASAVHVSENGAKSFGDKYARNLAVTPELIPTLPPDASPEMLDATWSLLGFTFDNKANTVTAYLNGQATDYWITSPEKQNFFKWPAHGWLQAQLHKLPGLQEGEDPDYPADQYYQPPEDEALKIEVVSESPEERVELHQYPFTRVRVILGKDAEGRFTQVKKRELVALKANPFWFPHDLYTPPDEKEGGPFTIGRFIHTGRSVGFTGYIGGVAVFNQALTPEQMAQLAALGHEGNNSASLKVEEIQAP</sequence>
<evidence type="ECO:0000313" key="2">
    <source>
        <dbReference type="EMBL" id="TDU81908.1"/>
    </source>
</evidence>
<dbReference type="Gene3D" id="2.60.120.200">
    <property type="match status" value="2"/>
</dbReference>
<evidence type="ECO:0000313" key="3">
    <source>
        <dbReference type="Proteomes" id="UP000295662"/>
    </source>
</evidence>
<feature type="signal peptide" evidence="1">
    <location>
        <begin position="1"/>
        <end position="20"/>
    </location>
</feature>
<evidence type="ECO:0008006" key="4">
    <source>
        <dbReference type="Google" id="ProtNLM"/>
    </source>
</evidence>
<name>A0A4R7SUD9_9BACT</name>
<proteinExistence type="predicted"/>
<evidence type="ECO:0000256" key="1">
    <source>
        <dbReference type="SAM" id="SignalP"/>
    </source>
</evidence>
<dbReference type="SUPFAM" id="SSF49899">
    <property type="entry name" value="Concanavalin A-like lectins/glucanases"/>
    <property type="match status" value="2"/>
</dbReference>
<organism evidence="2 3">
    <name type="scientific">Prosthecobacter fusiformis</name>
    <dbReference type="NCBI Taxonomy" id="48464"/>
    <lineage>
        <taxon>Bacteria</taxon>
        <taxon>Pseudomonadati</taxon>
        <taxon>Verrucomicrobiota</taxon>
        <taxon>Verrucomicrobiia</taxon>
        <taxon>Verrucomicrobiales</taxon>
        <taxon>Verrucomicrobiaceae</taxon>
        <taxon>Prosthecobacter</taxon>
    </lineage>
</organism>
<dbReference type="AlphaFoldDB" id="A0A4R7SUD9"/>
<dbReference type="OrthoDB" id="5124266at2"/>
<feature type="chain" id="PRO_5020741496" description="Concanavalin A-like lectin/glucanase superfamily protein" evidence="1">
    <location>
        <begin position="21"/>
        <end position="439"/>
    </location>
</feature>
<keyword evidence="3" id="KW-1185">Reference proteome</keyword>
<reference evidence="2 3" key="1">
    <citation type="submission" date="2019-03" db="EMBL/GenBank/DDBJ databases">
        <title>Genomic Encyclopedia of Archaeal and Bacterial Type Strains, Phase II (KMG-II): from individual species to whole genera.</title>
        <authorList>
            <person name="Goeker M."/>
        </authorList>
    </citation>
    <scope>NUCLEOTIDE SEQUENCE [LARGE SCALE GENOMIC DNA]</scope>
    <source>
        <strain evidence="2 3">ATCC 25309</strain>
    </source>
</reference>
<comment type="caution">
    <text evidence="2">The sequence shown here is derived from an EMBL/GenBank/DDBJ whole genome shotgun (WGS) entry which is preliminary data.</text>
</comment>
<accession>A0A4R7SUD9</accession>
<dbReference type="RefSeq" id="WP_133793818.1">
    <property type="nucleotide sequence ID" value="NZ_SOCA01000001.1"/>
</dbReference>
<dbReference type="EMBL" id="SOCA01000001">
    <property type="protein sequence ID" value="TDU81908.1"/>
    <property type="molecule type" value="Genomic_DNA"/>
</dbReference>
<dbReference type="Proteomes" id="UP000295662">
    <property type="component" value="Unassembled WGS sequence"/>
</dbReference>
<dbReference type="InterPro" id="IPR013320">
    <property type="entry name" value="ConA-like_dom_sf"/>
</dbReference>
<keyword evidence="1" id="KW-0732">Signal</keyword>